<dbReference type="CDD" id="cd02440">
    <property type="entry name" value="AdoMet_MTases"/>
    <property type="match status" value="1"/>
</dbReference>
<comment type="caution">
    <text evidence="2">The sequence shown here is derived from an EMBL/GenBank/DDBJ whole genome shotgun (WGS) entry which is preliminary data.</text>
</comment>
<keyword evidence="2" id="KW-0808">Transferase</keyword>
<dbReference type="EMBL" id="QLLR01000023">
    <property type="protein sequence ID" value="RAJ26340.1"/>
    <property type="molecule type" value="Genomic_DNA"/>
</dbReference>
<sequence>MAWNPDVYNKFKQERFGPFYDLIQLVKVKPALKVIDLGCGTGELTRKLADALPGSTVVGIDSSQEMLNDAAEFQNDQVSFKKSSIEEQLATGEKFDLIFSNAAIQWVGDHEKLYPKIISCIKPGGQLVVQIPSNHTHFTHTTLIDIATTPPFASALNGFIRVSPVLDIQKYGQLFFNHGGTEITVYQKIYPHILKDADALFDWVSGTAMLPYVEKLSEDIKQSFIATYKARLRKEFKESPVFYPFKRTIMSATF</sequence>
<dbReference type="RefSeq" id="WP_111635180.1">
    <property type="nucleotide sequence ID" value="NZ_QLLR01000023.1"/>
</dbReference>
<name>A0A327SBE5_9SPHI</name>
<dbReference type="Pfam" id="PF13847">
    <property type="entry name" value="Methyltransf_31"/>
    <property type="match status" value="1"/>
</dbReference>
<gene>
    <name evidence="2" type="ORF">LY11_03784</name>
</gene>
<dbReference type="InterPro" id="IPR029063">
    <property type="entry name" value="SAM-dependent_MTases_sf"/>
</dbReference>
<reference evidence="2 3" key="1">
    <citation type="submission" date="2018-06" db="EMBL/GenBank/DDBJ databases">
        <title>Genomic Encyclopedia of Archaeal and Bacterial Type Strains, Phase II (KMG-II): from individual species to whole genera.</title>
        <authorList>
            <person name="Goeker M."/>
        </authorList>
    </citation>
    <scope>NUCLEOTIDE SEQUENCE [LARGE SCALE GENOMIC DNA]</scope>
    <source>
        <strain evidence="2 3">DSM 14825</strain>
    </source>
</reference>
<keyword evidence="2" id="KW-0489">Methyltransferase</keyword>
<protein>
    <submittedName>
        <fullName evidence="2">Trans-aconitate 2-methyltransferase</fullName>
    </submittedName>
</protein>
<accession>A0A327SBE5</accession>
<dbReference type="InterPro" id="IPR023149">
    <property type="entry name" value="Trans_acon_MeTrfase_C"/>
</dbReference>
<dbReference type="OrthoDB" id="9789123at2"/>
<dbReference type="PANTHER" id="PTHR43861">
    <property type="entry name" value="TRANS-ACONITATE 2-METHYLTRANSFERASE-RELATED"/>
    <property type="match status" value="1"/>
</dbReference>
<dbReference type="Gene3D" id="3.40.50.150">
    <property type="entry name" value="Vaccinia Virus protein VP39"/>
    <property type="match status" value="1"/>
</dbReference>
<dbReference type="AlphaFoldDB" id="A0A327SBE5"/>
<dbReference type="Proteomes" id="UP000249754">
    <property type="component" value="Unassembled WGS sequence"/>
</dbReference>
<dbReference type="SUPFAM" id="SSF53335">
    <property type="entry name" value="S-adenosyl-L-methionine-dependent methyltransferases"/>
    <property type="match status" value="1"/>
</dbReference>
<dbReference type="InterPro" id="IPR025714">
    <property type="entry name" value="Methyltranfer_dom"/>
</dbReference>
<organism evidence="2 3">
    <name type="scientific">Pedobacter cryoconitis</name>
    <dbReference type="NCBI Taxonomy" id="188932"/>
    <lineage>
        <taxon>Bacteria</taxon>
        <taxon>Pseudomonadati</taxon>
        <taxon>Bacteroidota</taxon>
        <taxon>Sphingobacteriia</taxon>
        <taxon>Sphingobacteriales</taxon>
        <taxon>Sphingobacteriaceae</taxon>
        <taxon>Pedobacter</taxon>
    </lineage>
</organism>
<proteinExistence type="predicted"/>
<feature type="domain" description="Methyltransferase" evidence="1">
    <location>
        <begin position="30"/>
        <end position="139"/>
    </location>
</feature>
<dbReference type="Gene3D" id="1.10.150.290">
    <property type="entry name" value="S-adenosyl-L-methionine-dependent methyltransferases"/>
    <property type="match status" value="1"/>
</dbReference>
<evidence type="ECO:0000313" key="2">
    <source>
        <dbReference type="EMBL" id="RAJ26340.1"/>
    </source>
</evidence>
<dbReference type="GO" id="GO:0030798">
    <property type="term" value="F:trans-aconitate 2-methyltransferase activity"/>
    <property type="evidence" value="ECO:0007669"/>
    <property type="project" value="InterPro"/>
</dbReference>
<evidence type="ECO:0000259" key="1">
    <source>
        <dbReference type="Pfam" id="PF13847"/>
    </source>
</evidence>
<dbReference type="GO" id="GO:0032259">
    <property type="term" value="P:methylation"/>
    <property type="evidence" value="ECO:0007669"/>
    <property type="project" value="UniProtKB-KW"/>
</dbReference>
<evidence type="ECO:0000313" key="3">
    <source>
        <dbReference type="Proteomes" id="UP000249754"/>
    </source>
</evidence>
<dbReference type="PANTHER" id="PTHR43861:SF1">
    <property type="entry name" value="TRANS-ACONITATE 2-METHYLTRANSFERASE"/>
    <property type="match status" value="1"/>
</dbReference>